<dbReference type="EMBL" id="CAJVQC010125264">
    <property type="protein sequence ID" value="CAG8839950.1"/>
    <property type="molecule type" value="Genomic_DNA"/>
</dbReference>
<dbReference type="Proteomes" id="UP000789920">
    <property type="component" value="Unassembled WGS sequence"/>
</dbReference>
<reference evidence="1" key="1">
    <citation type="submission" date="2021-06" db="EMBL/GenBank/DDBJ databases">
        <authorList>
            <person name="Kallberg Y."/>
            <person name="Tangrot J."/>
            <person name="Rosling A."/>
        </authorList>
    </citation>
    <scope>NUCLEOTIDE SEQUENCE</scope>
    <source>
        <strain evidence="1">MA461A</strain>
    </source>
</reference>
<organism evidence="1 2">
    <name type="scientific">Racocetra persica</name>
    <dbReference type="NCBI Taxonomy" id="160502"/>
    <lineage>
        <taxon>Eukaryota</taxon>
        <taxon>Fungi</taxon>
        <taxon>Fungi incertae sedis</taxon>
        <taxon>Mucoromycota</taxon>
        <taxon>Glomeromycotina</taxon>
        <taxon>Glomeromycetes</taxon>
        <taxon>Diversisporales</taxon>
        <taxon>Gigasporaceae</taxon>
        <taxon>Racocetra</taxon>
    </lineage>
</organism>
<evidence type="ECO:0000313" key="2">
    <source>
        <dbReference type="Proteomes" id="UP000789920"/>
    </source>
</evidence>
<comment type="caution">
    <text evidence="1">The sequence shown here is derived from an EMBL/GenBank/DDBJ whole genome shotgun (WGS) entry which is preliminary data.</text>
</comment>
<sequence>EISPECNISVSSFETIDRIELSQTLGAGVTTIQASPHCEIMESTK</sequence>
<name>A0ACA9SHD4_9GLOM</name>
<feature type="non-terminal residue" evidence="1">
    <location>
        <position position="1"/>
    </location>
</feature>
<gene>
    <name evidence="1" type="ORF">RPERSI_LOCUS31241</name>
</gene>
<accession>A0ACA9SHD4</accession>
<keyword evidence="2" id="KW-1185">Reference proteome</keyword>
<feature type="non-terminal residue" evidence="1">
    <location>
        <position position="45"/>
    </location>
</feature>
<proteinExistence type="predicted"/>
<evidence type="ECO:0000313" key="1">
    <source>
        <dbReference type="EMBL" id="CAG8839950.1"/>
    </source>
</evidence>
<protein>
    <submittedName>
        <fullName evidence="1">304_t:CDS:1</fullName>
    </submittedName>
</protein>